<proteinExistence type="predicted"/>
<evidence type="ECO:0000313" key="2">
    <source>
        <dbReference type="Proteomes" id="UP001732700"/>
    </source>
</evidence>
<sequence length="196" mass="21233">MSGNSFTGVIPQEFGGMTLLKSLDLSQNQLSDDIPEALTNLSFLGILKLSNNQLVGRIPQSGQFPTFQNSSFEGNLGLCGLPLSNPCSVSPAPSSPVHVDDLSHVDVILFLFIGLGFGVGFAAAILALFDHGREETIFVIQRCVLAAHRWLTRLNCPPAKRQCLVGLANSAAFPSRCFIAVNDEVESKQCYWSSYR</sequence>
<reference evidence="1" key="1">
    <citation type="submission" date="2021-05" db="EMBL/GenBank/DDBJ databases">
        <authorList>
            <person name="Scholz U."/>
            <person name="Mascher M."/>
            <person name="Fiebig A."/>
        </authorList>
    </citation>
    <scope>NUCLEOTIDE SEQUENCE [LARGE SCALE GENOMIC DNA]</scope>
</reference>
<keyword evidence="2" id="KW-1185">Reference proteome</keyword>
<dbReference type="Proteomes" id="UP001732700">
    <property type="component" value="Chromosome 3A"/>
</dbReference>
<organism evidence="1 2">
    <name type="scientific">Avena sativa</name>
    <name type="common">Oat</name>
    <dbReference type="NCBI Taxonomy" id="4498"/>
    <lineage>
        <taxon>Eukaryota</taxon>
        <taxon>Viridiplantae</taxon>
        <taxon>Streptophyta</taxon>
        <taxon>Embryophyta</taxon>
        <taxon>Tracheophyta</taxon>
        <taxon>Spermatophyta</taxon>
        <taxon>Magnoliopsida</taxon>
        <taxon>Liliopsida</taxon>
        <taxon>Poales</taxon>
        <taxon>Poaceae</taxon>
        <taxon>BOP clade</taxon>
        <taxon>Pooideae</taxon>
        <taxon>Poodae</taxon>
        <taxon>Poeae</taxon>
        <taxon>Poeae Chloroplast Group 1 (Aveneae type)</taxon>
        <taxon>Aveninae</taxon>
        <taxon>Avena</taxon>
    </lineage>
</organism>
<accession>A0ACD5VDK0</accession>
<evidence type="ECO:0000313" key="1">
    <source>
        <dbReference type="EnsemblPlants" id="AVESA.00010b.r2.3AG0407350.1.CDS"/>
    </source>
</evidence>
<protein>
    <submittedName>
        <fullName evidence="1">Uncharacterized protein</fullName>
    </submittedName>
</protein>
<name>A0ACD5VDK0_AVESA</name>
<dbReference type="EnsemblPlants" id="AVESA.00010b.r2.3AG0407350.1">
    <property type="protein sequence ID" value="AVESA.00010b.r2.3AG0407350.1.CDS"/>
    <property type="gene ID" value="AVESA.00010b.r2.3AG0407350"/>
</dbReference>
<reference evidence="1" key="2">
    <citation type="submission" date="2025-09" db="UniProtKB">
        <authorList>
            <consortium name="EnsemblPlants"/>
        </authorList>
    </citation>
    <scope>IDENTIFICATION</scope>
</reference>